<dbReference type="PROSITE" id="PS50222">
    <property type="entry name" value="EF_HAND_2"/>
    <property type="match status" value="4"/>
</dbReference>
<keyword evidence="7" id="KW-1185">Reference proteome</keyword>
<dbReference type="RefSeq" id="XP_024723456.1">
    <property type="nucleotide sequence ID" value="XM_024868033.1"/>
</dbReference>
<organism evidence="6 7">
    <name type="scientific">Amorphotheca resinae ATCC 22711</name>
    <dbReference type="NCBI Taxonomy" id="857342"/>
    <lineage>
        <taxon>Eukaryota</taxon>
        <taxon>Fungi</taxon>
        <taxon>Dikarya</taxon>
        <taxon>Ascomycota</taxon>
        <taxon>Pezizomycotina</taxon>
        <taxon>Leotiomycetes</taxon>
        <taxon>Helotiales</taxon>
        <taxon>Amorphothecaceae</taxon>
        <taxon>Amorphotheca</taxon>
    </lineage>
</organism>
<name>A0A2T3B959_AMORE</name>
<dbReference type="Pfam" id="PF13499">
    <property type="entry name" value="EF-hand_7"/>
    <property type="match status" value="2"/>
</dbReference>
<dbReference type="GO" id="GO:0005509">
    <property type="term" value="F:calcium ion binding"/>
    <property type="evidence" value="ECO:0007669"/>
    <property type="project" value="InterPro"/>
</dbReference>
<evidence type="ECO:0000256" key="1">
    <source>
        <dbReference type="ARBA" id="ARBA00020786"/>
    </source>
</evidence>
<evidence type="ECO:0000256" key="3">
    <source>
        <dbReference type="ARBA" id="ARBA00022737"/>
    </source>
</evidence>
<dbReference type="SUPFAM" id="SSF47473">
    <property type="entry name" value="EF-hand"/>
    <property type="match status" value="1"/>
</dbReference>
<dbReference type="InterPro" id="IPR018247">
    <property type="entry name" value="EF_Hand_1_Ca_BS"/>
</dbReference>
<keyword evidence="3" id="KW-0677">Repeat</keyword>
<feature type="domain" description="EF-hand" evidence="5">
    <location>
        <begin position="12"/>
        <end position="47"/>
    </location>
</feature>
<dbReference type="FunFam" id="1.10.238.10:FF:000251">
    <property type="entry name" value="Calmodulin-related protein 97A"/>
    <property type="match status" value="1"/>
</dbReference>
<sequence length="153" mass="17178">MDAKSLAQPSPEEIAAYRHAFSLFDADGNGTISISELHEVMKSLGQNPTRTEIEDMVNEVDTDRNGSIDFDEFCKMMTAPTRDIDFEAEMKSAFKVFDLDGSGTISLDELRRVMKSFGEMLTEDELDSMIKEVDKNGDGTIDYEEFVSFMMNG</sequence>
<evidence type="ECO:0000256" key="4">
    <source>
        <dbReference type="ARBA" id="ARBA00022837"/>
    </source>
</evidence>
<evidence type="ECO:0000256" key="2">
    <source>
        <dbReference type="ARBA" id="ARBA00022723"/>
    </source>
</evidence>
<dbReference type="PANTHER" id="PTHR23048:SF0">
    <property type="entry name" value="CALMODULIN LIKE 3"/>
    <property type="match status" value="1"/>
</dbReference>
<dbReference type="FunFam" id="1.10.238.10:FF:000181">
    <property type="entry name" value="CALML5 isoform 1"/>
    <property type="match status" value="1"/>
</dbReference>
<accession>A0A2T3B959</accession>
<feature type="domain" description="EF-hand" evidence="5">
    <location>
        <begin position="48"/>
        <end position="83"/>
    </location>
</feature>
<feature type="domain" description="EF-hand" evidence="5">
    <location>
        <begin position="121"/>
        <end position="153"/>
    </location>
</feature>
<gene>
    <name evidence="6" type="ORF">M430DRAFT_48977</name>
</gene>
<reference evidence="6 7" key="1">
    <citation type="journal article" date="2018" name="New Phytol.">
        <title>Comparative genomics and transcriptomics depict ericoid mycorrhizal fungi as versatile saprotrophs and plant mutualists.</title>
        <authorList>
            <person name="Martino E."/>
            <person name="Morin E."/>
            <person name="Grelet G.A."/>
            <person name="Kuo A."/>
            <person name="Kohler A."/>
            <person name="Daghino S."/>
            <person name="Barry K.W."/>
            <person name="Cichocki N."/>
            <person name="Clum A."/>
            <person name="Dockter R.B."/>
            <person name="Hainaut M."/>
            <person name="Kuo R.C."/>
            <person name="LaButti K."/>
            <person name="Lindahl B.D."/>
            <person name="Lindquist E.A."/>
            <person name="Lipzen A."/>
            <person name="Khouja H.R."/>
            <person name="Magnuson J."/>
            <person name="Murat C."/>
            <person name="Ohm R.A."/>
            <person name="Singer S.W."/>
            <person name="Spatafora J.W."/>
            <person name="Wang M."/>
            <person name="Veneault-Fourrey C."/>
            <person name="Henrissat B."/>
            <person name="Grigoriev I.V."/>
            <person name="Martin F.M."/>
            <person name="Perotto S."/>
        </authorList>
    </citation>
    <scope>NUCLEOTIDE SEQUENCE [LARGE SCALE GENOMIC DNA]</scope>
    <source>
        <strain evidence="6 7">ATCC 22711</strain>
    </source>
</reference>
<evidence type="ECO:0000313" key="7">
    <source>
        <dbReference type="Proteomes" id="UP000241818"/>
    </source>
</evidence>
<dbReference type="InterPro" id="IPR002048">
    <property type="entry name" value="EF_hand_dom"/>
</dbReference>
<evidence type="ECO:0000313" key="6">
    <source>
        <dbReference type="EMBL" id="PSS23410.1"/>
    </source>
</evidence>
<dbReference type="InParanoid" id="A0A2T3B959"/>
<keyword evidence="4" id="KW-0106">Calcium</keyword>
<dbReference type="Proteomes" id="UP000241818">
    <property type="component" value="Unassembled WGS sequence"/>
</dbReference>
<dbReference type="InterPro" id="IPR011992">
    <property type="entry name" value="EF-hand-dom_pair"/>
</dbReference>
<evidence type="ECO:0000259" key="5">
    <source>
        <dbReference type="PROSITE" id="PS50222"/>
    </source>
</evidence>
<dbReference type="AlphaFoldDB" id="A0A2T3B959"/>
<dbReference type="SMART" id="SM00054">
    <property type="entry name" value="EFh"/>
    <property type="match status" value="4"/>
</dbReference>
<dbReference type="InterPro" id="IPR050230">
    <property type="entry name" value="CALM/Myosin/TropC-like"/>
</dbReference>
<dbReference type="PROSITE" id="PS00018">
    <property type="entry name" value="EF_HAND_1"/>
    <property type="match status" value="4"/>
</dbReference>
<dbReference type="GO" id="GO:0016460">
    <property type="term" value="C:myosin II complex"/>
    <property type="evidence" value="ECO:0007669"/>
    <property type="project" value="TreeGrafter"/>
</dbReference>
<dbReference type="Gene3D" id="1.10.238.10">
    <property type="entry name" value="EF-hand"/>
    <property type="match status" value="3"/>
</dbReference>
<dbReference type="GeneID" id="36576114"/>
<dbReference type="STRING" id="857342.A0A2T3B959"/>
<keyword evidence="2" id="KW-0479">Metal-binding</keyword>
<dbReference type="PANTHER" id="PTHR23048">
    <property type="entry name" value="MYOSIN LIGHT CHAIN 1, 3"/>
    <property type="match status" value="1"/>
</dbReference>
<feature type="domain" description="EF-hand" evidence="5">
    <location>
        <begin position="85"/>
        <end position="120"/>
    </location>
</feature>
<dbReference type="OrthoDB" id="26525at2759"/>
<protein>
    <recommendedName>
        <fullName evidence="1">Calmodulin</fullName>
    </recommendedName>
</protein>
<proteinExistence type="predicted"/>
<dbReference type="EMBL" id="KZ679008">
    <property type="protein sequence ID" value="PSS23410.1"/>
    <property type="molecule type" value="Genomic_DNA"/>
</dbReference>